<feature type="domain" description="Secretion system C-terminal sorting" evidence="2">
    <location>
        <begin position="412"/>
        <end position="477"/>
    </location>
</feature>
<dbReference type="InterPro" id="IPR026444">
    <property type="entry name" value="Secre_tail"/>
</dbReference>
<sequence length="481" mass="53398">MKKLLLFTFIFSSISYSQTPCDTVTNRAGIYPCDDYALLSNIPLTTFEANSSSDSWGWTDSTTGKEYAIIALRNGSGYVDVSDPVNPIYLGKLISPVLNEFQGNWHDVKVYNNYAFIVSEISGHGMQIFDLTKLRNVTNPPVVFEDDGVYTGFGSAHNIAINEDSGFAYGIGTNTFSGGPHFVNIQDPPNPIAAGGFAGEGYTHDAQIVMYNGPDSDYQGIELFVGSNEDRVVFVDVSDKGNPQTLSEISYSDVEYTHQGWFTEDQKYFVVTDELDEVFNGNMLRLIIMDMTDLDNPVEHMQYIGETPAVDHNVYVKGDKIYLSAYSGGMRVLDISDIDNRNIEEVGYFDTWPADDRTSASIGDPGAWNVYPFFESGNLIITNFSDNGGLFVVTKNDNILSNPESKNDSFSVFPNPTTERVTITSEGTPITHIEIYDMLGKRLRVIEALDEMSKELNMAAFESGIYLVNLNKSTTLKIVKR</sequence>
<reference evidence="4" key="1">
    <citation type="journal article" date="2019" name="Int. J. Syst. Evol. Microbiol.">
        <title>The Global Catalogue of Microorganisms (GCM) 10K type strain sequencing project: providing services to taxonomists for standard genome sequencing and annotation.</title>
        <authorList>
            <consortium name="The Broad Institute Genomics Platform"/>
            <consortium name="The Broad Institute Genome Sequencing Center for Infectious Disease"/>
            <person name="Wu L."/>
            <person name="Ma J."/>
        </authorList>
    </citation>
    <scope>NUCLEOTIDE SEQUENCE [LARGE SCALE GENOMIC DNA]</scope>
    <source>
        <strain evidence="4">CGMCC 1.16306</strain>
    </source>
</reference>
<dbReference type="RefSeq" id="WP_380216077.1">
    <property type="nucleotide sequence ID" value="NZ_JBHTBN010000001.1"/>
</dbReference>
<dbReference type="NCBIfam" id="TIGR04183">
    <property type="entry name" value="Por_Secre_tail"/>
    <property type="match status" value="1"/>
</dbReference>
<evidence type="ECO:0000256" key="1">
    <source>
        <dbReference type="ARBA" id="ARBA00022729"/>
    </source>
</evidence>
<protein>
    <submittedName>
        <fullName evidence="3">Choice-of-anchor B family protein</fullName>
    </submittedName>
</protein>
<comment type="caution">
    <text evidence="3">The sequence shown here is derived from an EMBL/GenBank/DDBJ whole genome shotgun (WGS) entry which is preliminary data.</text>
</comment>
<dbReference type="EMBL" id="JBHTBN010000001">
    <property type="protein sequence ID" value="MFC7356388.1"/>
    <property type="molecule type" value="Genomic_DNA"/>
</dbReference>
<organism evidence="3 4">
    <name type="scientific">Jejudonia soesokkakensis</name>
    <dbReference type="NCBI Taxonomy" id="1323432"/>
    <lineage>
        <taxon>Bacteria</taxon>
        <taxon>Pseudomonadati</taxon>
        <taxon>Bacteroidota</taxon>
        <taxon>Flavobacteriia</taxon>
        <taxon>Flavobacteriales</taxon>
        <taxon>Flavobacteriaceae</taxon>
        <taxon>Jejudonia</taxon>
    </lineage>
</organism>
<dbReference type="NCBIfam" id="TIGR04312">
    <property type="entry name" value="choice_anch_B"/>
    <property type="match status" value="1"/>
</dbReference>
<accession>A0ABW2MNT5</accession>
<dbReference type="Proteomes" id="UP001596415">
    <property type="component" value="Unassembled WGS sequence"/>
</dbReference>
<evidence type="ECO:0000259" key="2">
    <source>
        <dbReference type="Pfam" id="PF18962"/>
    </source>
</evidence>
<proteinExistence type="predicted"/>
<evidence type="ECO:0000313" key="4">
    <source>
        <dbReference type="Proteomes" id="UP001596415"/>
    </source>
</evidence>
<keyword evidence="1" id="KW-0732">Signal</keyword>
<dbReference type="SUPFAM" id="SSF82171">
    <property type="entry name" value="DPP6 N-terminal domain-like"/>
    <property type="match status" value="1"/>
</dbReference>
<dbReference type="Pfam" id="PF18962">
    <property type="entry name" value="Por_Secre_tail"/>
    <property type="match status" value="1"/>
</dbReference>
<name>A0ABW2MNT5_9FLAO</name>
<dbReference type="InterPro" id="IPR027589">
    <property type="entry name" value="Choice_anch_B"/>
</dbReference>
<evidence type="ECO:0000313" key="3">
    <source>
        <dbReference type="EMBL" id="MFC7356388.1"/>
    </source>
</evidence>
<dbReference type="PANTHER" id="PTHR38787:SF3">
    <property type="entry name" value="REGULATORY P DOMAIN-CONTAINING PROTEIN"/>
    <property type="match status" value="1"/>
</dbReference>
<keyword evidence="4" id="KW-1185">Reference proteome</keyword>
<gene>
    <name evidence="3" type="ORF">ACFQO1_01705</name>
</gene>
<dbReference type="PANTHER" id="PTHR38787">
    <property type="entry name" value="REGULATORY P DOMAIN-CONTAINING PROTEIN"/>
    <property type="match status" value="1"/>
</dbReference>